<keyword evidence="4" id="KW-1185">Reference proteome</keyword>
<evidence type="ECO:0000256" key="1">
    <source>
        <dbReference type="SAM" id="Phobius"/>
    </source>
</evidence>
<protein>
    <recommendedName>
        <fullName evidence="2">SMODS and SLOG-associating 2TM effector domain-containing protein</fullName>
    </recommendedName>
</protein>
<gene>
    <name evidence="3" type="ORF">JJQ60_20740</name>
</gene>
<feature type="domain" description="SMODS and SLOG-associating 2TM effector" evidence="2">
    <location>
        <begin position="296"/>
        <end position="444"/>
    </location>
</feature>
<dbReference type="InterPro" id="IPR040811">
    <property type="entry name" value="SLATT_4"/>
</dbReference>
<organism evidence="3 4">
    <name type="scientific">Aquimarina mytili</name>
    <dbReference type="NCBI Taxonomy" id="874423"/>
    <lineage>
        <taxon>Bacteria</taxon>
        <taxon>Pseudomonadati</taxon>
        <taxon>Bacteroidota</taxon>
        <taxon>Flavobacteriia</taxon>
        <taxon>Flavobacteriales</taxon>
        <taxon>Flavobacteriaceae</taxon>
        <taxon>Aquimarina</taxon>
    </lineage>
</organism>
<dbReference type="Proteomes" id="UP000651057">
    <property type="component" value="Unassembled WGS sequence"/>
</dbReference>
<keyword evidence="1" id="KW-0472">Membrane</keyword>
<dbReference type="Pfam" id="PF18144">
    <property type="entry name" value="SMODS"/>
    <property type="match status" value="1"/>
</dbReference>
<feature type="transmembrane region" description="Helical" evidence="1">
    <location>
        <begin position="352"/>
        <end position="372"/>
    </location>
</feature>
<feature type="transmembrane region" description="Helical" evidence="1">
    <location>
        <begin position="326"/>
        <end position="346"/>
    </location>
</feature>
<evidence type="ECO:0000259" key="2">
    <source>
        <dbReference type="Pfam" id="PF18186"/>
    </source>
</evidence>
<evidence type="ECO:0000313" key="3">
    <source>
        <dbReference type="EMBL" id="MBL0685968.1"/>
    </source>
</evidence>
<reference evidence="3" key="1">
    <citation type="submission" date="2021-01" db="EMBL/GenBank/DDBJ databases">
        <authorList>
            <person name="Zhong Y.L."/>
        </authorList>
    </citation>
    <scope>NUCLEOTIDE SEQUENCE</scope>
    <source>
        <strain evidence="3">KCTC 23302</strain>
    </source>
</reference>
<dbReference type="EMBL" id="JAERQJ010000015">
    <property type="protein sequence ID" value="MBL0685968.1"/>
    <property type="molecule type" value="Genomic_DNA"/>
</dbReference>
<name>A0A936ZWI4_9FLAO</name>
<comment type="caution">
    <text evidence="3">The sequence shown here is derived from an EMBL/GenBank/DDBJ whole genome shotgun (WGS) entry which is preliminary data.</text>
</comment>
<evidence type="ECO:0000313" key="4">
    <source>
        <dbReference type="Proteomes" id="UP000651057"/>
    </source>
</evidence>
<sequence>MSISINFNQFCENLKISAKKKSIISLRHNSICKKLNNDFWNMNTDNGGIYVGSYGRETANDHIEEIEMIFEMPYRLQEEYSKKPKNGQFLFLEDVRRSIATLYPNTSLIQDKFGIKVSFFDNMSFHIAPVFFGKDNVHVYADPRKGGSWKTKNFKKEKETIRIGDIATNYNLKRLCRMIKAWKHHCNVPIKNILIDTLAHKFLMSWQYKDKPYSYYDLMCKDFFKFLMDQKPSEKEWKSIGGMLIIPDSFNFRYKAVMAHHKAESAITFSQNNEHWLSILKWKEIFGSEFPESIPLENQLRTLEQNVSKTYNVQKKCMNILIKRRVMFSLLQVLSAVAIPLGLLVIEYTKNFGFGLSVFFTSVLLFIMSLIYRKSNQVRIILKHKTSARLAMKIHKKIQQSLRDLYYNDIDILIIQKRKNKIVSKFQSLYQGTSMHVNKRYLETIKELPITSNVISETFITPSSKLRIPKWEENKFSKENHVQQAVNYRD</sequence>
<dbReference type="SUPFAM" id="SSF81301">
    <property type="entry name" value="Nucleotidyltransferase"/>
    <property type="match status" value="1"/>
</dbReference>
<dbReference type="AlphaFoldDB" id="A0A936ZWI4"/>
<dbReference type="Pfam" id="PF18186">
    <property type="entry name" value="SLATT_4"/>
    <property type="match status" value="1"/>
</dbReference>
<proteinExistence type="predicted"/>
<accession>A0A936ZWI4</accession>
<keyword evidence="1" id="KW-0812">Transmembrane</keyword>
<keyword evidence="1" id="KW-1133">Transmembrane helix</keyword>
<dbReference type="RefSeq" id="WP_201924452.1">
    <property type="nucleotide sequence ID" value="NZ_BAABAX010000016.1"/>
</dbReference>
<dbReference type="InterPro" id="IPR043519">
    <property type="entry name" value="NT_sf"/>
</dbReference>